<dbReference type="AlphaFoldDB" id="A0A101KRB3"/>
<dbReference type="Proteomes" id="UP000053176">
    <property type="component" value="Unassembled WGS sequence"/>
</dbReference>
<name>A0A101KRB3_RHILI</name>
<comment type="caution">
    <text evidence="1">The sequence shown here is derived from an EMBL/GenBank/DDBJ whole genome shotgun (WGS) entry which is preliminary data.</text>
</comment>
<gene>
    <name evidence="1" type="ORF">AU467_25685</name>
</gene>
<protein>
    <submittedName>
        <fullName evidence="1">Uncharacterized protein</fullName>
    </submittedName>
</protein>
<organism evidence="1 2">
    <name type="scientific">Rhizobium loti</name>
    <name type="common">Mesorhizobium loti</name>
    <dbReference type="NCBI Taxonomy" id="381"/>
    <lineage>
        <taxon>Bacteria</taxon>
        <taxon>Pseudomonadati</taxon>
        <taxon>Pseudomonadota</taxon>
        <taxon>Alphaproteobacteria</taxon>
        <taxon>Hyphomicrobiales</taxon>
        <taxon>Phyllobacteriaceae</taxon>
        <taxon>Mesorhizobium</taxon>
    </lineage>
</organism>
<sequence length="65" mass="7270">MTKVKKDHNQYVASECLVEMQEPGIDKPVYRRLGFNGVVSYQEMEETLSHQTRGLTGALLAAMLG</sequence>
<accession>A0A101KRB3</accession>
<evidence type="ECO:0000313" key="2">
    <source>
        <dbReference type="Proteomes" id="UP000053176"/>
    </source>
</evidence>
<reference evidence="1 2" key="1">
    <citation type="submission" date="2015-12" db="EMBL/GenBank/DDBJ databases">
        <title>Draft genome sequence of Mesorhizobium sp. UFLA 01-765, a multitolerant efficient symbiont and plant-growth promoting strain isolated from Zn-mining soil using Leucaena leucocephala as a trap plant.</title>
        <authorList>
            <person name="Rangel W.M."/>
            <person name="Thijs S."/>
            <person name="Longatti S.M."/>
            <person name="Moreira F.M."/>
            <person name="Weyens N."/>
            <person name="Vangronsveld J."/>
            <person name="Van Hamme J.D."/>
            <person name="Bottos E.M."/>
            <person name="Rineau F."/>
        </authorList>
    </citation>
    <scope>NUCLEOTIDE SEQUENCE [LARGE SCALE GENOMIC DNA]</scope>
    <source>
        <strain evidence="1 2">UFLA 01-765</strain>
    </source>
</reference>
<evidence type="ECO:0000313" key="1">
    <source>
        <dbReference type="EMBL" id="KUM25570.1"/>
    </source>
</evidence>
<proteinExistence type="predicted"/>
<dbReference type="EMBL" id="LPWA01000116">
    <property type="protein sequence ID" value="KUM25570.1"/>
    <property type="molecule type" value="Genomic_DNA"/>
</dbReference>